<dbReference type="Gramene" id="evm.model.05.1308">
    <property type="protein sequence ID" value="cds.evm.model.05.1308"/>
    <property type="gene ID" value="evm.TU.05.1308"/>
</dbReference>
<keyword evidence="2" id="KW-1185">Reference proteome</keyword>
<proteinExistence type="predicted"/>
<reference evidence="1" key="2">
    <citation type="submission" date="2021-03" db="UniProtKB">
        <authorList>
            <consortium name="EnsemblPlants"/>
        </authorList>
    </citation>
    <scope>IDENTIFICATION</scope>
</reference>
<dbReference type="Proteomes" id="UP000596661">
    <property type="component" value="Chromosome 5"/>
</dbReference>
<dbReference type="EnsemblPlants" id="evm.model.05.1308">
    <property type="protein sequence ID" value="cds.evm.model.05.1308"/>
    <property type="gene ID" value="evm.TU.05.1308"/>
</dbReference>
<accession>A0A803PKT6</accession>
<organism evidence="1 2">
    <name type="scientific">Cannabis sativa</name>
    <name type="common">Hemp</name>
    <name type="synonym">Marijuana</name>
    <dbReference type="NCBI Taxonomy" id="3483"/>
    <lineage>
        <taxon>Eukaryota</taxon>
        <taxon>Viridiplantae</taxon>
        <taxon>Streptophyta</taxon>
        <taxon>Embryophyta</taxon>
        <taxon>Tracheophyta</taxon>
        <taxon>Spermatophyta</taxon>
        <taxon>Magnoliopsida</taxon>
        <taxon>eudicotyledons</taxon>
        <taxon>Gunneridae</taxon>
        <taxon>Pentapetalae</taxon>
        <taxon>rosids</taxon>
        <taxon>fabids</taxon>
        <taxon>Rosales</taxon>
        <taxon>Cannabaceae</taxon>
        <taxon>Cannabis</taxon>
    </lineage>
</organism>
<dbReference type="AlphaFoldDB" id="A0A803PKT6"/>
<evidence type="ECO:0000313" key="2">
    <source>
        <dbReference type="Proteomes" id="UP000596661"/>
    </source>
</evidence>
<evidence type="ECO:0000313" key="1">
    <source>
        <dbReference type="EnsemblPlants" id="cds.evm.model.05.1308"/>
    </source>
</evidence>
<protein>
    <submittedName>
        <fullName evidence="1">Uncharacterized protein</fullName>
    </submittedName>
</protein>
<reference evidence="1" key="1">
    <citation type="submission" date="2018-11" db="EMBL/GenBank/DDBJ databases">
        <authorList>
            <person name="Grassa J C."/>
        </authorList>
    </citation>
    <scope>NUCLEOTIDE SEQUENCE [LARGE SCALE GENOMIC DNA]</scope>
</reference>
<name>A0A803PKT6_CANSA</name>
<sequence>MFGSRFLVSGLKFWSGLWFFVGPGPSHNLHAFIRVRSLVPGPVSGPSWCRGLSLSSSPSTGFSLISSGSVILKQGPSSVLVLGLGSRPGPRSRGRYLGSAWVGFDRSPAPGSQACFGSMFMSLSWSCSWVVISLLVSIPAFKSLGFEVGSACVPGSLLKDLGPFLIHVSFFVLECGSGLQMCPCHGSEASSRVWISVLVKSQLLVSGTSCVSGPNFKVTSLGSWDMFESSVSRVGPRPTDGPSLVRGSHVKCLDLGPIQCSAWVLVEVLLKSGRSLGPSRVRSLVLGLCPWFSDLVSGSKFWVLPRLGCALGLILIVVPKSCSMLLLEFKFWFGSQVPLGFDSSLGPNHGWVCPSPVLVRVAFCVWVQVLRLVLFLAPSPSVSVVVQVT</sequence>
<dbReference type="EMBL" id="UZAU01000521">
    <property type="status" value="NOT_ANNOTATED_CDS"/>
    <property type="molecule type" value="Genomic_DNA"/>
</dbReference>